<dbReference type="InterPro" id="IPR029062">
    <property type="entry name" value="Class_I_gatase-like"/>
</dbReference>
<name>A0A6G6WK25_9ACTN</name>
<evidence type="ECO:0000259" key="4">
    <source>
        <dbReference type="PROSITE" id="PS01124"/>
    </source>
</evidence>
<dbReference type="AlphaFoldDB" id="A0A6G6WK25"/>
<keyword evidence="2" id="KW-0238">DNA-binding</keyword>
<evidence type="ECO:0000256" key="2">
    <source>
        <dbReference type="ARBA" id="ARBA00023125"/>
    </source>
</evidence>
<dbReference type="Pfam" id="PF01965">
    <property type="entry name" value="DJ-1_PfpI"/>
    <property type="match status" value="1"/>
</dbReference>
<dbReference type="Gene3D" id="1.10.10.60">
    <property type="entry name" value="Homeodomain-like"/>
    <property type="match status" value="1"/>
</dbReference>
<dbReference type="EMBL" id="CP049257">
    <property type="protein sequence ID" value="QIG45445.1"/>
    <property type="molecule type" value="Genomic_DNA"/>
</dbReference>
<accession>A0A6G6WK25</accession>
<dbReference type="InterPro" id="IPR052158">
    <property type="entry name" value="INH-QAR"/>
</dbReference>
<protein>
    <submittedName>
        <fullName evidence="5">Helix-turn-helix domain-containing protein</fullName>
    </submittedName>
</protein>
<dbReference type="SUPFAM" id="SSF46689">
    <property type="entry name" value="Homeodomain-like"/>
    <property type="match status" value="2"/>
</dbReference>
<dbReference type="Pfam" id="PF12833">
    <property type="entry name" value="HTH_18"/>
    <property type="match status" value="1"/>
</dbReference>
<dbReference type="GO" id="GO:0043565">
    <property type="term" value="F:sequence-specific DNA binding"/>
    <property type="evidence" value="ECO:0007669"/>
    <property type="project" value="InterPro"/>
</dbReference>
<dbReference type="Gene3D" id="3.40.50.880">
    <property type="match status" value="1"/>
</dbReference>
<dbReference type="InterPro" id="IPR018062">
    <property type="entry name" value="HTH_AraC-typ_CS"/>
</dbReference>
<evidence type="ECO:0000313" key="5">
    <source>
        <dbReference type="EMBL" id="QIG45445.1"/>
    </source>
</evidence>
<keyword evidence="3" id="KW-0804">Transcription</keyword>
<dbReference type="PANTHER" id="PTHR43130:SF3">
    <property type="entry name" value="HTH-TYPE TRANSCRIPTIONAL REGULATOR RV1931C"/>
    <property type="match status" value="1"/>
</dbReference>
<keyword evidence="1" id="KW-0805">Transcription regulation</keyword>
<dbReference type="Proteomes" id="UP000502996">
    <property type="component" value="Chromosome"/>
</dbReference>
<organism evidence="5 6">
    <name type="scientific">Nocardioides anomalus</name>
    <dbReference type="NCBI Taxonomy" id="2712223"/>
    <lineage>
        <taxon>Bacteria</taxon>
        <taxon>Bacillati</taxon>
        <taxon>Actinomycetota</taxon>
        <taxon>Actinomycetes</taxon>
        <taxon>Propionibacteriales</taxon>
        <taxon>Nocardioidaceae</taxon>
        <taxon>Nocardioides</taxon>
    </lineage>
</organism>
<evidence type="ECO:0000256" key="1">
    <source>
        <dbReference type="ARBA" id="ARBA00023015"/>
    </source>
</evidence>
<dbReference type="PROSITE" id="PS01124">
    <property type="entry name" value="HTH_ARAC_FAMILY_2"/>
    <property type="match status" value="1"/>
</dbReference>
<dbReference type="InterPro" id="IPR002818">
    <property type="entry name" value="DJ-1/PfpI"/>
</dbReference>
<dbReference type="GO" id="GO:0003700">
    <property type="term" value="F:DNA-binding transcription factor activity"/>
    <property type="evidence" value="ECO:0007669"/>
    <property type="project" value="InterPro"/>
</dbReference>
<dbReference type="KEGG" id="nano:G5V58_24240"/>
<dbReference type="PROSITE" id="PS00041">
    <property type="entry name" value="HTH_ARAC_FAMILY_1"/>
    <property type="match status" value="1"/>
</dbReference>
<dbReference type="SUPFAM" id="SSF52317">
    <property type="entry name" value="Class I glutamine amidotransferase-like"/>
    <property type="match status" value="1"/>
</dbReference>
<evidence type="ECO:0000313" key="6">
    <source>
        <dbReference type="Proteomes" id="UP000502996"/>
    </source>
</evidence>
<evidence type="ECO:0000256" key="3">
    <source>
        <dbReference type="ARBA" id="ARBA00023163"/>
    </source>
</evidence>
<proteinExistence type="predicted"/>
<dbReference type="SMART" id="SM00342">
    <property type="entry name" value="HTH_ARAC"/>
    <property type="match status" value="1"/>
</dbReference>
<keyword evidence="6" id="KW-1185">Reference proteome</keyword>
<reference evidence="5 6" key="1">
    <citation type="submission" date="2020-02" db="EMBL/GenBank/DDBJ databases">
        <title>Full genome sequence of Nocardioides sp. R-3366.</title>
        <authorList>
            <person name="Im W.-T."/>
        </authorList>
    </citation>
    <scope>NUCLEOTIDE SEQUENCE [LARGE SCALE GENOMIC DNA]</scope>
    <source>
        <strain evidence="5 6">R-3366</strain>
    </source>
</reference>
<dbReference type="InterPro" id="IPR009057">
    <property type="entry name" value="Homeodomain-like_sf"/>
</dbReference>
<dbReference type="InterPro" id="IPR018060">
    <property type="entry name" value="HTH_AraC"/>
</dbReference>
<sequence length="322" mass="34275">MVSKESDSRHRVVLVASPGVPLFELSIPAEVFGIDRRELTPQWYDFALVSTDEPGTAVAHGLVVPAGAGLAALEQADTVVVPACADVQGAPPPALVEALRAAHARGTRIAATCTGSFVLAEAGLLDGRRAATHWMHADALRRRYPSVRVDEQVLYVHDDVWTSAGSAAGLDMCLELVRRDLGSAVANELARRIVVPPHRGGGQAQFIRPSTRTAGPRRDVQEWARAHLADATVVAMAEHAGVSTRTLHRQFLGRTGQSPQAWLQGLRLDTAAELLESTDLGIGAVAHRVGLGTATNLRAQFAAAYGVPPSDYRATFRGRDAS</sequence>
<feature type="domain" description="HTH araC/xylS-type" evidence="4">
    <location>
        <begin position="218"/>
        <end position="315"/>
    </location>
</feature>
<gene>
    <name evidence="5" type="ORF">G5V58_24240</name>
</gene>
<dbReference type="CDD" id="cd03137">
    <property type="entry name" value="GATase1_AraC_1"/>
    <property type="match status" value="1"/>
</dbReference>
<dbReference type="PANTHER" id="PTHR43130">
    <property type="entry name" value="ARAC-FAMILY TRANSCRIPTIONAL REGULATOR"/>
    <property type="match status" value="1"/>
</dbReference>